<feature type="compositionally biased region" description="Basic and acidic residues" evidence="1">
    <location>
        <begin position="18"/>
        <end position="32"/>
    </location>
</feature>
<feature type="region of interest" description="Disordered" evidence="1">
    <location>
        <begin position="1"/>
        <end position="47"/>
    </location>
</feature>
<protein>
    <submittedName>
        <fullName evidence="3">Uncharacterized protein</fullName>
    </submittedName>
</protein>
<name>A0A391NRS5_9EUKA</name>
<feature type="compositionally biased region" description="Low complexity" evidence="1">
    <location>
        <begin position="33"/>
        <end position="45"/>
    </location>
</feature>
<dbReference type="EMBL" id="BDIP01005834">
    <property type="protein sequence ID" value="GCA64005.1"/>
    <property type="molecule type" value="Genomic_DNA"/>
</dbReference>
<keyword evidence="2" id="KW-0472">Membrane</keyword>
<gene>
    <name evidence="3" type="ORF">KIPB_012841</name>
</gene>
<reference evidence="3 4" key="1">
    <citation type="journal article" date="2018" name="PLoS ONE">
        <title>The draft genome of Kipferlia bialata reveals reductive genome evolution in fornicate parasites.</title>
        <authorList>
            <person name="Tanifuji G."/>
            <person name="Takabayashi S."/>
            <person name="Kume K."/>
            <person name="Takagi M."/>
            <person name="Nakayama T."/>
            <person name="Kamikawa R."/>
            <person name="Inagaki Y."/>
            <person name="Hashimoto T."/>
        </authorList>
    </citation>
    <scope>NUCLEOTIDE SEQUENCE [LARGE SCALE GENOMIC DNA]</scope>
    <source>
        <strain evidence="3">NY0173</strain>
    </source>
</reference>
<comment type="caution">
    <text evidence="3">The sequence shown here is derived from an EMBL/GenBank/DDBJ whole genome shotgun (WGS) entry which is preliminary data.</text>
</comment>
<dbReference type="AlphaFoldDB" id="A0A391NRS5"/>
<keyword evidence="2" id="KW-1133">Transmembrane helix</keyword>
<evidence type="ECO:0000313" key="4">
    <source>
        <dbReference type="Proteomes" id="UP000265618"/>
    </source>
</evidence>
<sequence length="76" mass="8241">MLRENGVSEVHRVPTLQGERERDPPAAREGERAPSTSSTSSASRPPMVPFMLMDLPNLCSLVGLFSALVSLYASCH</sequence>
<accession>A0A391NRS5</accession>
<dbReference type="Proteomes" id="UP000265618">
    <property type="component" value="Unassembled WGS sequence"/>
</dbReference>
<feature type="transmembrane region" description="Helical" evidence="2">
    <location>
        <begin position="55"/>
        <end position="75"/>
    </location>
</feature>
<feature type="non-terminal residue" evidence="3">
    <location>
        <position position="76"/>
    </location>
</feature>
<organism evidence="3 4">
    <name type="scientific">Kipferlia bialata</name>
    <dbReference type="NCBI Taxonomy" id="797122"/>
    <lineage>
        <taxon>Eukaryota</taxon>
        <taxon>Metamonada</taxon>
        <taxon>Carpediemonas-like organisms</taxon>
        <taxon>Kipferlia</taxon>
    </lineage>
</organism>
<evidence type="ECO:0000256" key="1">
    <source>
        <dbReference type="SAM" id="MobiDB-lite"/>
    </source>
</evidence>
<keyword evidence="4" id="KW-1185">Reference proteome</keyword>
<evidence type="ECO:0000313" key="3">
    <source>
        <dbReference type="EMBL" id="GCA64005.1"/>
    </source>
</evidence>
<proteinExistence type="predicted"/>
<keyword evidence="2" id="KW-0812">Transmembrane</keyword>
<evidence type="ECO:0000256" key="2">
    <source>
        <dbReference type="SAM" id="Phobius"/>
    </source>
</evidence>